<dbReference type="InterPro" id="IPR009061">
    <property type="entry name" value="DNA-bd_dom_put_sf"/>
</dbReference>
<sequence length="135" mass="14927">MPGITIGKLAEQAAVAIDTVRYYERSGLLPEPARRESGYREYPPETVKRLRFIRRAKALGFSLPEIGELLALSAPRADVRKVKHAAQEKLKLLDEKIAELTRMRAGLQQLVKHCPGHGSADDCPILNALNENVGS</sequence>
<dbReference type="GO" id="GO:0003677">
    <property type="term" value="F:DNA binding"/>
    <property type="evidence" value="ECO:0007669"/>
    <property type="project" value="UniProtKB-KW"/>
</dbReference>
<feature type="domain" description="HTH merR-type" evidence="5">
    <location>
        <begin position="3"/>
        <end position="72"/>
    </location>
</feature>
<evidence type="ECO:0000313" key="6">
    <source>
        <dbReference type="EMBL" id="PTU30410.1"/>
    </source>
</evidence>
<evidence type="ECO:0000256" key="2">
    <source>
        <dbReference type="ARBA" id="ARBA00023125"/>
    </source>
</evidence>
<dbReference type="PROSITE" id="PS50937">
    <property type="entry name" value="HTH_MERR_2"/>
    <property type="match status" value="1"/>
</dbReference>
<gene>
    <name evidence="6" type="ORF">CJD38_15670</name>
</gene>
<evidence type="ECO:0000313" key="7">
    <source>
        <dbReference type="Proteomes" id="UP000244248"/>
    </source>
</evidence>
<accession>A0A2T5MCW6</accession>
<proteinExistence type="predicted"/>
<dbReference type="SMART" id="SM00422">
    <property type="entry name" value="HTH_MERR"/>
    <property type="match status" value="1"/>
</dbReference>
<keyword evidence="4" id="KW-0175">Coiled coil</keyword>
<keyword evidence="1" id="KW-0805">Transcription regulation</keyword>
<dbReference type="PANTHER" id="PTHR30204">
    <property type="entry name" value="REDOX-CYCLING DRUG-SENSING TRANSCRIPTIONAL ACTIVATOR SOXR"/>
    <property type="match status" value="1"/>
</dbReference>
<dbReference type="Proteomes" id="UP000244248">
    <property type="component" value="Unassembled WGS sequence"/>
</dbReference>
<dbReference type="PRINTS" id="PR00040">
    <property type="entry name" value="HTHMERR"/>
</dbReference>
<dbReference type="InterPro" id="IPR015358">
    <property type="entry name" value="Tscrpt_reg_MerR_DNA-bd"/>
</dbReference>
<evidence type="ECO:0000256" key="1">
    <source>
        <dbReference type="ARBA" id="ARBA00023015"/>
    </source>
</evidence>
<dbReference type="Pfam" id="PF00376">
    <property type="entry name" value="MerR"/>
    <property type="match status" value="1"/>
</dbReference>
<dbReference type="PANTHER" id="PTHR30204:SF92">
    <property type="entry name" value="HTH-TYPE TRANSCRIPTIONAL REGULATOR ZNTR"/>
    <property type="match status" value="1"/>
</dbReference>
<dbReference type="InterPro" id="IPR047057">
    <property type="entry name" value="MerR_fam"/>
</dbReference>
<evidence type="ECO:0000256" key="4">
    <source>
        <dbReference type="SAM" id="Coils"/>
    </source>
</evidence>
<dbReference type="Pfam" id="PF09278">
    <property type="entry name" value="MerR-DNA-bind"/>
    <property type="match status" value="1"/>
</dbReference>
<dbReference type="InterPro" id="IPR000551">
    <property type="entry name" value="MerR-type_HTH_dom"/>
</dbReference>
<keyword evidence="2" id="KW-0238">DNA-binding</keyword>
<reference evidence="6 7" key="1">
    <citation type="submission" date="2018-04" db="EMBL/GenBank/DDBJ databases">
        <title>Novel species isolated from glacier.</title>
        <authorList>
            <person name="Liu Q."/>
            <person name="Xin Y.-H."/>
        </authorList>
    </citation>
    <scope>NUCLEOTIDE SEQUENCE [LARGE SCALE GENOMIC DNA]</scope>
    <source>
        <strain evidence="6 7">GT1R17</strain>
    </source>
</reference>
<dbReference type="CDD" id="cd04770">
    <property type="entry name" value="HTH_HMRTR"/>
    <property type="match status" value="1"/>
</dbReference>
<comment type="caution">
    <text evidence="6">The sequence shown here is derived from an EMBL/GenBank/DDBJ whole genome shotgun (WGS) entry which is preliminary data.</text>
</comment>
<dbReference type="SUPFAM" id="SSF46955">
    <property type="entry name" value="Putative DNA-binding domain"/>
    <property type="match status" value="1"/>
</dbReference>
<dbReference type="Gene3D" id="1.10.1660.10">
    <property type="match status" value="1"/>
</dbReference>
<evidence type="ECO:0000256" key="3">
    <source>
        <dbReference type="ARBA" id="ARBA00023163"/>
    </source>
</evidence>
<dbReference type="OrthoDB" id="9808480at2"/>
<keyword evidence="3" id="KW-0804">Transcription</keyword>
<protein>
    <submittedName>
        <fullName evidence="6">Heavy metal-responsive transcriptional regulator</fullName>
    </submittedName>
</protein>
<keyword evidence="7" id="KW-1185">Reference proteome</keyword>
<name>A0A2T5MCW6_9GAMM</name>
<dbReference type="EMBL" id="QANS01000006">
    <property type="protein sequence ID" value="PTU30410.1"/>
    <property type="molecule type" value="Genomic_DNA"/>
</dbReference>
<evidence type="ECO:0000259" key="5">
    <source>
        <dbReference type="PROSITE" id="PS50937"/>
    </source>
</evidence>
<feature type="coiled-coil region" evidence="4">
    <location>
        <begin position="83"/>
        <end position="110"/>
    </location>
</feature>
<organism evidence="6 7">
    <name type="scientific">Stenotrophobium rhamnosiphilum</name>
    <dbReference type="NCBI Taxonomy" id="2029166"/>
    <lineage>
        <taxon>Bacteria</taxon>
        <taxon>Pseudomonadati</taxon>
        <taxon>Pseudomonadota</taxon>
        <taxon>Gammaproteobacteria</taxon>
        <taxon>Nevskiales</taxon>
        <taxon>Nevskiaceae</taxon>
        <taxon>Stenotrophobium</taxon>
    </lineage>
</organism>
<dbReference type="AlphaFoldDB" id="A0A2T5MCW6"/>
<dbReference type="GO" id="GO:0003700">
    <property type="term" value="F:DNA-binding transcription factor activity"/>
    <property type="evidence" value="ECO:0007669"/>
    <property type="project" value="InterPro"/>
</dbReference>
<dbReference type="RefSeq" id="WP_107941352.1">
    <property type="nucleotide sequence ID" value="NZ_QANS01000006.1"/>
</dbReference>